<keyword evidence="3" id="KW-1185">Reference proteome</keyword>
<protein>
    <submittedName>
        <fullName evidence="2">Uncharacterized protein</fullName>
    </submittedName>
</protein>
<dbReference type="EMBL" id="BAAAUT010000030">
    <property type="protein sequence ID" value="GAA3143583.1"/>
    <property type="molecule type" value="Genomic_DNA"/>
</dbReference>
<reference evidence="3" key="1">
    <citation type="journal article" date="2019" name="Int. J. Syst. Evol. Microbiol.">
        <title>The Global Catalogue of Microorganisms (GCM) 10K type strain sequencing project: providing services to taxonomists for standard genome sequencing and annotation.</title>
        <authorList>
            <consortium name="The Broad Institute Genomics Platform"/>
            <consortium name="The Broad Institute Genome Sequencing Center for Infectious Disease"/>
            <person name="Wu L."/>
            <person name="Ma J."/>
        </authorList>
    </citation>
    <scope>NUCLEOTIDE SEQUENCE [LARGE SCALE GENOMIC DNA]</scope>
    <source>
        <strain evidence="3">JCM 9373</strain>
    </source>
</reference>
<keyword evidence="1" id="KW-0812">Transmembrane</keyword>
<feature type="transmembrane region" description="Helical" evidence="1">
    <location>
        <begin position="31"/>
        <end position="52"/>
    </location>
</feature>
<accession>A0ABP6NCD9</accession>
<evidence type="ECO:0000313" key="2">
    <source>
        <dbReference type="EMBL" id="GAA3143583.1"/>
    </source>
</evidence>
<name>A0ABP6NCD9_9ACTN</name>
<proteinExistence type="predicted"/>
<sequence length="288" mass="30597">MNALLRAALVGTAIGLVEVLIQLYGPEDDFTGANTMLLAPFPVGLALGWLIRLPRWWQVAILAPFVNIAIIAFALSSLTFPDIMDLGMLPGSLIFAAIGASGHVAAAAMLVPGNGRLRSSAIGAVVIGFTGMFLGQGAIAEAARTQRLAHSGIPLMELDTQEYRPTHLTEWFGALDDGPPSVALSYERLRDRSEIDLYLMPETTASPRAACTQPVPGVTFRTDVPGTCRQVSADVWVRTETAYTRVFTKHGNALIQVASETVSEADLLAVLPTLRASTAEGLATIGEI</sequence>
<dbReference type="RefSeq" id="WP_344861336.1">
    <property type="nucleotide sequence ID" value="NZ_BAAAUT010000030.1"/>
</dbReference>
<keyword evidence="1" id="KW-1133">Transmembrane helix</keyword>
<evidence type="ECO:0000256" key="1">
    <source>
        <dbReference type="SAM" id="Phobius"/>
    </source>
</evidence>
<organism evidence="2 3">
    <name type="scientific">Planomonospora alba</name>
    <dbReference type="NCBI Taxonomy" id="161354"/>
    <lineage>
        <taxon>Bacteria</taxon>
        <taxon>Bacillati</taxon>
        <taxon>Actinomycetota</taxon>
        <taxon>Actinomycetes</taxon>
        <taxon>Streptosporangiales</taxon>
        <taxon>Streptosporangiaceae</taxon>
        <taxon>Planomonospora</taxon>
    </lineage>
</organism>
<dbReference type="Proteomes" id="UP001500320">
    <property type="component" value="Unassembled WGS sequence"/>
</dbReference>
<feature type="transmembrane region" description="Helical" evidence="1">
    <location>
        <begin position="120"/>
        <end position="139"/>
    </location>
</feature>
<feature type="transmembrane region" description="Helical" evidence="1">
    <location>
        <begin position="59"/>
        <end position="80"/>
    </location>
</feature>
<gene>
    <name evidence="2" type="ORF">GCM10010466_38180</name>
</gene>
<feature type="transmembrane region" description="Helical" evidence="1">
    <location>
        <begin position="92"/>
        <end position="113"/>
    </location>
</feature>
<keyword evidence="1" id="KW-0472">Membrane</keyword>
<evidence type="ECO:0000313" key="3">
    <source>
        <dbReference type="Proteomes" id="UP001500320"/>
    </source>
</evidence>
<comment type="caution">
    <text evidence="2">The sequence shown here is derived from an EMBL/GenBank/DDBJ whole genome shotgun (WGS) entry which is preliminary data.</text>
</comment>
<feature type="transmembrane region" description="Helical" evidence="1">
    <location>
        <begin position="7"/>
        <end position="25"/>
    </location>
</feature>